<protein>
    <submittedName>
        <fullName evidence="6">Uncharacterized protein</fullName>
    </submittedName>
</protein>
<dbReference type="SUPFAM" id="SSF53137">
    <property type="entry name" value="Translational machinery components"/>
    <property type="match status" value="1"/>
</dbReference>
<evidence type="ECO:0000256" key="1">
    <source>
        <dbReference type="ARBA" id="ARBA00006194"/>
    </source>
</evidence>
<dbReference type="PROSITE" id="PS00054">
    <property type="entry name" value="RIBOSOMAL_S11"/>
    <property type="match status" value="1"/>
</dbReference>
<dbReference type="PANTHER" id="PTHR31390:SF2">
    <property type="entry name" value="EXPRESSED PROTEIN"/>
    <property type="match status" value="1"/>
</dbReference>
<dbReference type="PANTHER" id="PTHR31390">
    <property type="entry name" value="EXPRESSED PROTEIN"/>
    <property type="match status" value="1"/>
</dbReference>
<dbReference type="Proteomes" id="UP001358586">
    <property type="component" value="Chromosome 10"/>
</dbReference>
<feature type="region of interest" description="Disordered" evidence="5">
    <location>
        <begin position="1"/>
        <end position="21"/>
    </location>
</feature>
<reference evidence="6 7" key="1">
    <citation type="submission" date="2023-03" db="EMBL/GenBank/DDBJ databases">
        <title>WGS of Gossypium arboreum.</title>
        <authorList>
            <person name="Yu D."/>
        </authorList>
    </citation>
    <scope>NUCLEOTIDE SEQUENCE [LARGE SCALE GENOMIC DNA]</scope>
    <source>
        <tissue evidence="6">Leaf</tissue>
    </source>
</reference>
<keyword evidence="7" id="KW-1185">Reference proteome</keyword>
<accession>A0ABR0NGW4</accession>
<comment type="similarity">
    <text evidence="1 4">Belongs to the universal ribosomal protein uS11 family.</text>
</comment>
<dbReference type="EMBL" id="JARKNE010000010">
    <property type="protein sequence ID" value="KAK5794250.1"/>
    <property type="molecule type" value="Genomic_DNA"/>
</dbReference>
<gene>
    <name evidence="6" type="ORF">PVK06_035468</name>
</gene>
<dbReference type="InterPro" id="IPR021916">
    <property type="entry name" value="DUF3527"/>
</dbReference>
<dbReference type="InterPro" id="IPR018102">
    <property type="entry name" value="Ribosomal_uS11_CS"/>
</dbReference>
<proteinExistence type="inferred from homology"/>
<keyword evidence="2 4" id="KW-0689">Ribosomal protein</keyword>
<dbReference type="InterPro" id="IPR001971">
    <property type="entry name" value="Ribosomal_uS11"/>
</dbReference>
<dbReference type="Gene3D" id="3.30.420.80">
    <property type="entry name" value="Ribosomal protein S11"/>
    <property type="match status" value="1"/>
</dbReference>
<dbReference type="Pfam" id="PF00411">
    <property type="entry name" value="Ribosomal_S11"/>
    <property type="match status" value="1"/>
</dbReference>
<evidence type="ECO:0000313" key="7">
    <source>
        <dbReference type="Proteomes" id="UP001358586"/>
    </source>
</evidence>
<sequence length="742" mass="82236">MRMRSGRKKLRSKVREPKEETMTLGPVVRDGEHVFSVAHTFASFNHSFIELRITTLYIKLRTTGGNKTKTPGSGAQSALRALACSGMKIGRIEDVTPIPTDSTRRVVEEGESYKLAHYVLANLSFNFLYYFICLKMMDNAFVRGPEDDRGKEDSLQILEDKKDTLGDDGMNCSELKSKQLGSPINPQHALILNVRRIQAGKSLINDALLRAVFRMGNKIPRHVVALDEKYLRYCLELIHVNAAKAARCSISVNLSSTKTSILSNGQNPAKIVDENTEPWVVGSIMGSRSMANILKSPLLEKSGAFNVNPSLNDVKRLVSYDLMSSPSGFSSYFSYKLDSETYILDDCKYGSKTMHKRPVSMSSTNSTCSDQSFSLTSTTFSQGMLQCTWNGGIPYFVFSLDNQREVYVANLENDGAARNKGLDYMYLFHSSKSSHKEHGISDHEFVGKMTVSTSFSICPQDSKIMETELVLFSGNITSIREIQTSSNNHRKNKGLSEKVVEAFKSSHLSKQSTLSRFRRSSSIMEDSSWDPCRDTVNNSDSLDGMNLFEEQLPRNLELTAIVVRDHFPENPRPEVGGWGLKFLRKPVAMQNINPLEAPVHSFCSCNNGVCSTSMDVLIPAGIHGGQRTRNGGPSSLIERWRSGGHCECGGWDLGCPLTVLKSGPSKGGSPATDMPEDCKLFDFSIQGPEHGSPTLRMTNVQDGLYLIHFQSALSALQSLAIAVAYIHTQSPTFRPKNVQQSR</sequence>
<feature type="compositionally biased region" description="Basic residues" evidence="5">
    <location>
        <begin position="1"/>
        <end position="12"/>
    </location>
</feature>
<organism evidence="6 7">
    <name type="scientific">Gossypium arboreum</name>
    <name type="common">Tree cotton</name>
    <name type="synonym">Gossypium nanking</name>
    <dbReference type="NCBI Taxonomy" id="29729"/>
    <lineage>
        <taxon>Eukaryota</taxon>
        <taxon>Viridiplantae</taxon>
        <taxon>Streptophyta</taxon>
        <taxon>Embryophyta</taxon>
        <taxon>Tracheophyta</taxon>
        <taxon>Spermatophyta</taxon>
        <taxon>Magnoliopsida</taxon>
        <taxon>eudicotyledons</taxon>
        <taxon>Gunneridae</taxon>
        <taxon>Pentapetalae</taxon>
        <taxon>rosids</taxon>
        <taxon>malvids</taxon>
        <taxon>Malvales</taxon>
        <taxon>Malvaceae</taxon>
        <taxon>Malvoideae</taxon>
        <taxon>Gossypium</taxon>
    </lineage>
</organism>
<name>A0ABR0NGW4_GOSAR</name>
<evidence type="ECO:0000256" key="3">
    <source>
        <dbReference type="ARBA" id="ARBA00023274"/>
    </source>
</evidence>
<dbReference type="Pfam" id="PF12043">
    <property type="entry name" value="DUF3527"/>
    <property type="match status" value="1"/>
</dbReference>
<evidence type="ECO:0000256" key="5">
    <source>
        <dbReference type="SAM" id="MobiDB-lite"/>
    </source>
</evidence>
<dbReference type="InterPro" id="IPR036967">
    <property type="entry name" value="Ribosomal_uS11_sf"/>
</dbReference>
<evidence type="ECO:0000256" key="4">
    <source>
        <dbReference type="RuleBase" id="RU003629"/>
    </source>
</evidence>
<comment type="caution">
    <text evidence="6">The sequence shown here is derived from an EMBL/GenBank/DDBJ whole genome shotgun (WGS) entry which is preliminary data.</text>
</comment>
<evidence type="ECO:0000256" key="2">
    <source>
        <dbReference type="ARBA" id="ARBA00022980"/>
    </source>
</evidence>
<keyword evidence="3 4" id="KW-0687">Ribonucleoprotein</keyword>
<evidence type="ECO:0000313" key="6">
    <source>
        <dbReference type="EMBL" id="KAK5794250.1"/>
    </source>
</evidence>